<keyword evidence="1" id="KW-0175">Coiled coil</keyword>
<reference evidence="2" key="1">
    <citation type="journal article" date="2013" name="BMC Genomics">
        <title>A deep insight into the sialotranscriptome of the mosquito, Psorophora albipes.</title>
        <authorList>
            <person name="Chagas A.C."/>
            <person name="Calvo E."/>
            <person name="Rios-Velasquez C.M."/>
            <person name="Pessoa F.A."/>
            <person name="Medeiros J.F."/>
            <person name="Ribeiro J.M."/>
        </authorList>
    </citation>
    <scope>NUCLEOTIDE SEQUENCE</scope>
</reference>
<dbReference type="EMBL" id="GALA01001556">
    <property type="protein sequence ID" value="JAA93296.1"/>
    <property type="molecule type" value="mRNA"/>
</dbReference>
<feature type="coiled-coil region" evidence="1">
    <location>
        <begin position="115"/>
        <end position="142"/>
    </location>
</feature>
<proteinExistence type="evidence at transcript level"/>
<sequence>LFTLSVNSYPVAKQNDVECNITEGDIHKLKSIIQQVSAAQHFGNFSEDAVKKCAKLKNIIEALDQISQDVLSLKDQTDSDVAQSAVNNIQEKLNEILKSRDIFESPVQSEIAEKIVSFKDEITSLQQKIRETTENLHKVMAEDMFQNAQFNITEAVHDHTKWSDEAKLPELLDQLEQSPKVHYAATQLLSKTGDENLLKKIYKTALERLQKLDFGKNDQKEKGKNILVNLMCFVYEAEPKLNECFSEYKSMFDSLGQKLFPDAWNTASVKQDIKSRVLCDSQWPAEIIVGTG</sequence>
<feature type="non-terminal residue" evidence="2">
    <location>
        <position position="1"/>
    </location>
</feature>
<organism evidence="2">
    <name type="scientific">Psorophora albipes</name>
    <dbReference type="NCBI Taxonomy" id="869069"/>
    <lineage>
        <taxon>Eukaryota</taxon>
        <taxon>Metazoa</taxon>
        <taxon>Ecdysozoa</taxon>
        <taxon>Arthropoda</taxon>
        <taxon>Hexapoda</taxon>
        <taxon>Insecta</taxon>
        <taxon>Pterygota</taxon>
        <taxon>Neoptera</taxon>
        <taxon>Endopterygota</taxon>
        <taxon>Diptera</taxon>
        <taxon>Nematocera</taxon>
        <taxon>Culicoidea</taxon>
        <taxon>Culicidae</taxon>
        <taxon>Culicinae</taxon>
        <taxon>Aedini</taxon>
        <taxon>Psorophora</taxon>
    </lineage>
</organism>
<dbReference type="AlphaFoldDB" id="T1DGR7"/>
<evidence type="ECO:0000313" key="2">
    <source>
        <dbReference type="EMBL" id="JAA93296.1"/>
    </source>
</evidence>
<protein>
    <submittedName>
        <fullName evidence="2">Putative 34 kDa secreted protein</fullName>
    </submittedName>
</protein>
<evidence type="ECO:0000256" key="1">
    <source>
        <dbReference type="SAM" id="Coils"/>
    </source>
</evidence>
<name>T1DGR7_9DIPT</name>
<accession>T1DGR7</accession>